<sequence>MMIHVTAITTTHDNPAVMAPTSTLTYQDNADTAYLSSSLSSLSRSRSTNSLIVRTYKEATSLYLTKRFKEALEVLEPIITVQTLENDEHTNGNGNTAAPIAQSSKTTRTKVWVFYLSLLHAIIDLGPEEGKLIFGSSHWKALASRAREGTVWQEIIQSGYGGEEASVDADVAVNLATLLLGHMNTQKLNQQRLETWLATNDGGGQDEGGQSTPKTLASRLKVLELYTLHVLPANEEWEYAKQFIEMSDSLDEERREAFLHALEDLKDEKDGTAVRERELAAQREREMDEQRRREEEEARRVEEETGRRKAEEEKQAKMKGDTSSHASVIGSTGGVKSTSSSNGHSKPTPTSRPGPRTPAKKPLSRPPPAPPATLYRRASYVLQSLQSTILQASRGMGLGGGGSSFALFRFLMFMLAFVLVAARRDVRVRVRRMVEEGWGKVRRTVGMGVKVSYL</sequence>
<evidence type="ECO:0000313" key="4">
    <source>
        <dbReference type="Proteomes" id="UP001310594"/>
    </source>
</evidence>
<feature type="compositionally biased region" description="Low complexity" evidence="1">
    <location>
        <begin position="327"/>
        <end position="349"/>
    </location>
</feature>
<reference evidence="3" key="1">
    <citation type="submission" date="2023-08" db="EMBL/GenBank/DDBJ databases">
        <title>Black Yeasts Isolated from many extreme environments.</title>
        <authorList>
            <person name="Coleine C."/>
            <person name="Stajich J.E."/>
            <person name="Selbmann L."/>
        </authorList>
    </citation>
    <scope>NUCLEOTIDE SEQUENCE</scope>
    <source>
        <strain evidence="3">CCFEE 5810</strain>
    </source>
</reference>
<evidence type="ECO:0000256" key="1">
    <source>
        <dbReference type="SAM" id="MobiDB-lite"/>
    </source>
</evidence>
<accession>A0AAN7W7L9</accession>
<feature type="compositionally biased region" description="Basic and acidic residues" evidence="1">
    <location>
        <begin position="279"/>
        <end position="322"/>
    </location>
</feature>
<feature type="region of interest" description="Disordered" evidence="1">
    <location>
        <begin position="279"/>
        <end position="373"/>
    </location>
</feature>
<evidence type="ECO:0000313" key="3">
    <source>
        <dbReference type="EMBL" id="KAK5702537.1"/>
    </source>
</evidence>
<name>A0AAN7W7L9_9PEZI</name>
<keyword evidence="2" id="KW-0812">Transmembrane</keyword>
<feature type="transmembrane region" description="Helical" evidence="2">
    <location>
        <begin position="396"/>
        <end position="422"/>
    </location>
</feature>
<organism evidence="3 4">
    <name type="scientific">Elasticomyces elasticus</name>
    <dbReference type="NCBI Taxonomy" id="574655"/>
    <lineage>
        <taxon>Eukaryota</taxon>
        <taxon>Fungi</taxon>
        <taxon>Dikarya</taxon>
        <taxon>Ascomycota</taxon>
        <taxon>Pezizomycotina</taxon>
        <taxon>Dothideomycetes</taxon>
        <taxon>Dothideomycetidae</taxon>
        <taxon>Mycosphaerellales</taxon>
        <taxon>Teratosphaeriaceae</taxon>
        <taxon>Elasticomyces</taxon>
    </lineage>
</organism>
<dbReference type="Proteomes" id="UP001310594">
    <property type="component" value="Unassembled WGS sequence"/>
</dbReference>
<gene>
    <name evidence="3" type="ORF">LTR97_003482</name>
</gene>
<comment type="caution">
    <text evidence="3">The sequence shown here is derived from an EMBL/GenBank/DDBJ whole genome shotgun (WGS) entry which is preliminary data.</text>
</comment>
<protein>
    <recommendedName>
        <fullName evidence="5">Peroxin 26</fullName>
    </recommendedName>
</protein>
<evidence type="ECO:0000256" key="2">
    <source>
        <dbReference type="SAM" id="Phobius"/>
    </source>
</evidence>
<evidence type="ECO:0008006" key="5">
    <source>
        <dbReference type="Google" id="ProtNLM"/>
    </source>
</evidence>
<dbReference type="AlphaFoldDB" id="A0AAN7W7L9"/>
<dbReference type="EMBL" id="JAVRQU010000005">
    <property type="protein sequence ID" value="KAK5702537.1"/>
    <property type="molecule type" value="Genomic_DNA"/>
</dbReference>
<keyword evidence="2" id="KW-1133">Transmembrane helix</keyword>
<keyword evidence="2" id="KW-0472">Membrane</keyword>
<proteinExistence type="predicted"/>